<dbReference type="InterPro" id="IPR008271">
    <property type="entry name" value="Ser/Thr_kinase_AS"/>
</dbReference>
<gene>
    <name evidence="18" type="ORF">D6D20_06405</name>
</gene>
<feature type="compositionally biased region" description="Basic and acidic residues" evidence="15">
    <location>
        <begin position="590"/>
        <end position="602"/>
    </location>
</feature>
<dbReference type="FunFam" id="1.25.10.10:FF:000014">
    <property type="entry name" value="Cell differentiation protein RCD1"/>
    <property type="match status" value="1"/>
</dbReference>
<feature type="domain" description="KA1" evidence="17">
    <location>
        <begin position="956"/>
        <end position="1005"/>
    </location>
</feature>
<evidence type="ECO:0000256" key="6">
    <source>
        <dbReference type="ARBA" id="ARBA00022527"/>
    </source>
</evidence>
<feature type="compositionally biased region" description="Low complexity" evidence="15">
    <location>
        <begin position="747"/>
        <end position="758"/>
    </location>
</feature>
<feature type="domain" description="Protein kinase" evidence="16">
    <location>
        <begin position="141"/>
        <end position="404"/>
    </location>
</feature>
<dbReference type="SMART" id="SM00220">
    <property type="entry name" value="S_TKc"/>
    <property type="match status" value="1"/>
</dbReference>
<dbReference type="PROSITE" id="PS00108">
    <property type="entry name" value="PROTEIN_KINASE_ST"/>
    <property type="match status" value="1"/>
</dbReference>
<comment type="caution">
    <text evidence="18">The sequence shown here is derived from an EMBL/GenBank/DDBJ whole genome shotgun (WGS) entry which is preliminary data.</text>
</comment>
<keyword evidence="5" id="KW-0963">Cytoplasm</keyword>
<dbReference type="InterPro" id="IPR017441">
    <property type="entry name" value="Protein_kinase_ATP_BS"/>
</dbReference>
<feature type="compositionally biased region" description="Basic and acidic residues" evidence="15">
    <location>
        <begin position="176"/>
        <end position="194"/>
    </location>
</feature>
<dbReference type="Gene3D" id="1.25.10.10">
    <property type="entry name" value="Leucine-rich Repeat Variant"/>
    <property type="match status" value="1"/>
</dbReference>
<protein>
    <recommendedName>
        <fullName evidence="4">non-specific serine/threonine protein kinase</fullName>
        <ecNumber evidence="4">2.7.11.1</ecNumber>
    </recommendedName>
</protein>
<reference evidence="18 19" key="1">
    <citation type="submission" date="2018-10" db="EMBL/GenBank/DDBJ databases">
        <title>Fifty Aureobasidium pullulans genomes reveal a recombining polyextremotolerant generalist.</title>
        <authorList>
            <person name="Gostincar C."/>
            <person name="Turk M."/>
            <person name="Zajc J."/>
            <person name="Gunde-Cimerman N."/>
        </authorList>
    </citation>
    <scope>NUCLEOTIDE SEQUENCE [LARGE SCALE GENOMIC DNA]</scope>
    <source>
        <strain evidence="18 19">EXF-10751</strain>
    </source>
</reference>
<dbReference type="EMBL" id="QZAN01000075">
    <property type="protein sequence ID" value="THW59601.1"/>
    <property type="molecule type" value="Genomic_DNA"/>
</dbReference>
<dbReference type="GO" id="GO:0030014">
    <property type="term" value="C:CCR4-NOT complex"/>
    <property type="evidence" value="ECO:0007669"/>
    <property type="project" value="InterPro"/>
</dbReference>
<keyword evidence="11 14" id="KW-0067">ATP-binding</keyword>
<dbReference type="EC" id="2.7.11.1" evidence="4"/>
<feature type="region of interest" description="Disordered" evidence="15">
    <location>
        <begin position="1"/>
        <end position="131"/>
    </location>
</feature>
<comment type="similarity">
    <text evidence="2">Belongs to the CNOT9 family.</text>
</comment>
<name>A0A4S8Z2I8_AURPU</name>
<comment type="similarity">
    <text evidence="3">Belongs to the protein kinase superfamily. CAMK Ser/Thr protein kinase family. NIM1 subfamily.</text>
</comment>
<keyword evidence="6" id="KW-0723">Serine/threonine-protein kinase</keyword>
<evidence type="ECO:0000256" key="3">
    <source>
        <dbReference type="ARBA" id="ARBA00010791"/>
    </source>
</evidence>
<comment type="catalytic activity">
    <reaction evidence="12">
        <text>L-threonyl-[protein] + ATP = O-phospho-L-threonyl-[protein] + ADP + H(+)</text>
        <dbReference type="Rhea" id="RHEA:46608"/>
        <dbReference type="Rhea" id="RHEA-COMP:11060"/>
        <dbReference type="Rhea" id="RHEA-COMP:11605"/>
        <dbReference type="ChEBI" id="CHEBI:15378"/>
        <dbReference type="ChEBI" id="CHEBI:30013"/>
        <dbReference type="ChEBI" id="CHEBI:30616"/>
        <dbReference type="ChEBI" id="CHEBI:61977"/>
        <dbReference type="ChEBI" id="CHEBI:456216"/>
        <dbReference type="EC" id="2.7.11.1"/>
    </reaction>
</comment>
<dbReference type="Pfam" id="PF00069">
    <property type="entry name" value="Pkinase"/>
    <property type="match status" value="1"/>
</dbReference>
<dbReference type="CDD" id="cd14077">
    <property type="entry name" value="STKc_Kin1_2"/>
    <property type="match status" value="1"/>
</dbReference>
<feature type="binding site" evidence="14">
    <location>
        <position position="170"/>
    </location>
    <ligand>
        <name>ATP</name>
        <dbReference type="ChEBI" id="CHEBI:30616"/>
    </ligand>
</feature>
<feature type="compositionally biased region" description="Polar residues" evidence="15">
    <location>
        <begin position="48"/>
        <end position="57"/>
    </location>
</feature>
<dbReference type="GO" id="GO:0004674">
    <property type="term" value="F:protein serine/threonine kinase activity"/>
    <property type="evidence" value="ECO:0007669"/>
    <property type="project" value="UniProtKB-KW"/>
</dbReference>
<evidence type="ECO:0000256" key="8">
    <source>
        <dbReference type="ARBA" id="ARBA00022679"/>
    </source>
</evidence>
<evidence type="ECO:0000256" key="12">
    <source>
        <dbReference type="ARBA" id="ARBA00047899"/>
    </source>
</evidence>
<evidence type="ECO:0000256" key="1">
    <source>
        <dbReference type="ARBA" id="ARBA00004496"/>
    </source>
</evidence>
<dbReference type="FunFam" id="1.10.510.10:FF:000333">
    <property type="entry name" value="Non-specific serine/threonine protein kinase"/>
    <property type="match status" value="1"/>
</dbReference>
<dbReference type="GO" id="GO:0071944">
    <property type="term" value="C:cell periphery"/>
    <property type="evidence" value="ECO:0007669"/>
    <property type="project" value="UniProtKB-ARBA"/>
</dbReference>
<keyword evidence="9 14" id="KW-0547">Nucleotide-binding</keyword>
<feature type="region of interest" description="Disordered" evidence="15">
    <location>
        <begin position="573"/>
        <end position="783"/>
    </location>
</feature>
<dbReference type="GO" id="GO:0005524">
    <property type="term" value="F:ATP binding"/>
    <property type="evidence" value="ECO:0007669"/>
    <property type="project" value="UniProtKB-UniRule"/>
</dbReference>
<feature type="compositionally biased region" description="Polar residues" evidence="15">
    <location>
        <begin position="495"/>
        <end position="506"/>
    </location>
</feature>
<evidence type="ECO:0000259" key="16">
    <source>
        <dbReference type="PROSITE" id="PS50011"/>
    </source>
</evidence>
<dbReference type="Pfam" id="PF04078">
    <property type="entry name" value="Rcd1"/>
    <property type="match status" value="1"/>
</dbReference>
<evidence type="ECO:0000256" key="9">
    <source>
        <dbReference type="ARBA" id="ARBA00022741"/>
    </source>
</evidence>
<keyword evidence="8" id="KW-0808">Transferase</keyword>
<evidence type="ECO:0000256" key="5">
    <source>
        <dbReference type="ARBA" id="ARBA00022490"/>
    </source>
</evidence>
<dbReference type="InterPro" id="IPR000719">
    <property type="entry name" value="Prot_kinase_dom"/>
</dbReference>
<dbReference type="GO" id="GO:0106310">
    <property type="term" value="F:protein serine kinase activity"/>
    <property type="evidence" value="ECO:0007669"/>
    <property type="project" value="RHEA"/>
</dbReference>
<evidence type="ECO:0000313" key="19">
    <source>
        <dbReference type="Proteomes" id="UP000310421"/>
    </source>
</evidence>
<dbReference type="PROSITE" id="PS00107">
    <property type="entry name" value="PROTEIN_KINASE_ATP"/>
    <property type="match status" value="1"/>
</dbReference>
<evidence type="ECO:0000256" key="13">
    <source>
        <dbReference type="ARBA" id="ARBA00048679"/>
    </source>
</evidence>
<evidence type="ECO:0000256" key="10">
    <source>
        <dbReference type="ARBA" id="ARBA00022777"/>
    </source>
</evidence>
<dbReference type="InterPro" id="IPR001772">
    <property type="entry name" value="KA1_dom"/>
</dbReference>
<feature type="compositionally biased region" description="Basic and acidic residues" evidence="15">
    <location>
        <begin position="83"/>
        <end position="93"/>
    </location>
</feature>
<feature type="compositionally biased region" description="Polar residues" evidence="15">
    <location>
        <begin position="759"/>
        <end position="768"/>
    </location>
</feature>
<comment type="catalytic activity">
    <reaction evidence="13">
        <text>L-seryl-[protein] + ATP = O-phospho-L-seryl-[protein] + ADP + H(+)</text>
        <dbReference type="Rhea" id="RHEA:17989"/>
        <dbReference type="Rhea" id="RHEA-COMP:9863"/>
        <dbReference type="Rhea" id="RHEA-COMP:11604"/>
        <dbReference type="ChEBI" id="CHEBI:15378"/>
        <dbReference type="ChEBI" id="CHEBI:29999"/>
        <dbReference type="ChEBI" id="CHEBI:30616"/>
        <dbReference type="ChEBI" id="CHEBI:83421"/>
        <dbReference type="ChEBI" id="CHEBI:456216"/>
        <dbReference type="EC" id="2.7.11.1"/>
    </reaction>
</comment>
<evidence type="ECO:0000313" key="18">
    <source>
        <dbReference type="EMBL" id="THW59601.1"/>
    </source>
</evidence>
<dbReference type="InterPro" id="IPR007216">
    <property type="entry name" value="CNOT9"/>
</dbReference>
<dbReference type="InterPro" id="IPR011989">
    <property type="entry name" value="ARM-like"/>
</dbReference>
<evidence type="ECO:0000256" key="15">
    <source>
        <dbReference type="SAM" id="MobiDB-lite"/>
    </source>
</evidence>
<feature type="region of interest" description="Disordered" evidence="15">
    <location>
        <begin position="535"/>
        <end position="561"/>
    </location>
</feature>
<feature type="compositionally biased region" description="Polar residues" evidence="15">
    <location>
        <begin position="470"/>
        <end position="480"/>
    </location>
</feature>
<feature type="compositionally biased region" description="Polar residues" evidence="15">
    <location>
        <begin position="94"/>
        <end position="118"/>
    </location>
</feature>
<feature type="compositionally biased region" description="Polar residues" evidence="15">
    <location>
        <begin position="70"/>
        <end position="80"/>
    </location>
</feature>
<dbReference type="GO" id="GO:0006402">
    <property type="term" value="P:mRNA catabolic process"/>
    <property type="evidence" value="ECO:0007669"/>
    <property type="project" value="InterPro"/>
</dbReference>
<dbReference type="SUPFAM" id="SSF103243">
    <property type="entry name" value="KA1-like"/>
    <property type="match status" value="1"/>
</dbReference>
<dbReference type="InterPro" id="IPR011009">
    <property type="entry name" value="Kinase-like_dom_sf"/>
</dbReference>
<dbReference type="CDD" id="cd12121">
    <property type="entry name" value="MARK_C_like"/>
    <property type="match status" value="1"/>
</dbReference>
<evidence type="ECO:0000256" key="4">
    <source>
        <dbReference type="ARBA" id="ARBA00012513"/>
    </source>
</evidence>
<dbReference type="SUPFAM" id="SSF48371">
    <property type="entry name" value="ARM repeat"/>
    <property type="match status" value="1"/>
</dbReference>
<dbReference type="Gene3D" id="3.30.310.80">
    <property type="entry name" value="Kinase associated domain 1, KA1"/>
    <property type="match status" value="1"/>
</dbReference>
<evidence type="ECO:0000256" key="7">
    <source>
        <dbReference type="ARBA" id="ARBA00022553"/>
    </source>
</evidence>
<dbReference type="InterPro" id="IPR016024">
    <property type="entry name" value="ARM-type_fold"/>
</dbReference>
<dbReference type="Pfam" id="PF02149">
    <property type="entry name" value="KA1"/>
    <property type="match status" value="1"/>
</dbReference>
<dbReference type="PROSITE" id="PS50032">
    <property type="entry name" value="KA1"/>
    <property type="match status" value="1"/>
</dbReference>
<feature type="region of interest" description="Disordered" evidence="15">
    <location>
        <begin position="172"/>
        <end position="194"/>
    </location>
</feature>
<keyword evidence="7" id="KW-0597">Phosphoprotein</keyword>
<dbReference type="Proteomes" id="UP000310421">
    <property type="component" value="Unassembled WGS sequence"/>
</dbReference>
<feature type="compositionally biased region" description="Polar residues" evidence="15">
    <location>
        <begin position="12"/>
        <end position="31"/>
    </location>
</feature>
<feature type="region of interest" description="Disordered" evidence="15">
    <location>
        <begin position="465"/>
        <end position="484"/>
    </location>
</feature>
<comment type="subcellular location">
    <subcellularLocation>
        <location evidence="1">Cytoplasm</location>
    </subcellularLocation>
</comment>
<keyword evidence="10 18" id="KW-0418">Kinase</keyword>
<dbReference type="InterPro" id="IPR028375">
    <property type="entry name" value="KA1/Ssp2_C"/>
</dbReference>
<evidence type="ECO:0000256" key="2">
    <source>
        <dbReference type="ARBA" id="ARBA00006385"/>
    </source>
</evidence>
<dbReference type="PROSITE" id="PS50011">
    <property type="entry name" value="PROTEIN_KINASE_DOM"/>
    <property type="match status" value="1"/>
</dbReference>
<organism evidence="18 19">
    <name type="scientific">Aureobasidium pullulans</name>
    <name type="common">Black yeast</name>
    <name type="synonym">Pullularia pullulans</name>
    <dbReference type="NCBI Taxonomy" id="5580"/>
    <lineage>
        <taxon>Eukaryota</taxon>
        <taxon>Fungi</taxon>
        <taxon>Dikarya</taxon>
        <taxon>Ascomycota</taxon>
        <taxon>Pezizomycotina</taxon>
        <taxon>Dothideomycetes</taxon>
        <taxon>Dothideomycetidae</taxon>
        <taxon>Dothideales</taxon>
        <taxon>Saccotheciaceae</taxon>
        <taxon>Aureobasidium</taxon>
    </lineage>
</organism>
<feature type="compositionally biased region" description="Pro residues" evidence="15">
    <location>
        <begin position="610"/>
        <end position="624"/>
    </location>
</feature>
<feature type="region of interest" description="Disordered" evidence="15">
    <location>
        <begin position="492"/>
        <end position="512"/>
    </location>
</feature>
<feature type="compositionally biased region" description="Low complexity" evidence="15">
    <location>
        <begin position="32"/>
        <end position="47"/>
    </location>
</feature>
<proteinExistence type="inferred from homology"/>
<feature type="compositionally biased region" description="Basic and acidic residues" evidence="15">
    <location>
        <begin position="773"/>
        <end position="783"/>
    </location>
</feature>
<evidence type="ECO:0000256" key="11">
    <source>
        <dbReference type="ARBA" id="ARBA00022840"/>
    </source>
</evidence>
<accession>A0A4S8Z2I8</accession>
<evidence type="ECO:0000256" key="14">
    <source>
        <dbReference type="PROSITE-ProRule" id="PRU10141"/>
    </source>
</evidence>
<evidence type="ECO:0000259" key="17">
    <source>
        <dbReference type="PROSITE" id="PS50032"/>
    </source>
</evidence>
<dbReference type="Gene3D" id="1.10.510.10">
    <property type="entry name" value="Transferase(Phosphotransferase) domain 1"/>
    <property type="match status" value="1"/>
</dbReference>
<sequence>MSAAAIPGTPTRVRSQHMNAPSADRPQTTPARSDMPPSPRRQSSQSQAHTRSASASAAPQLANVARNDFEQSNVAQPPSSSRHRADAPARSDSTRNPASASQSRYHPQEMPSSSSNGTHAAPAAGTNVRRRTTIDATTGHWDLGKTIGAGSMGKVKLARNKETGEQVAVKIVPRGSTDEHRNAQDRERADHSKEVRTAREAAIVTLVDHPYICGMRDVVRTNYHWYMLFEYVNGGQMLDYIISHGRLKEKQARKFGRQIASALDYCHRNSIVHRDLKIENILISKTGDIKIIDFGLSNTFSPKSLLKTFCGSLYFAAPELLQAKAYTGPEVDVWSFGIVLYVLVCGKVPFDDQSMPQLHAKIKKGAVEYPPWLSAECKNLIARMLVTDPSQRATLAEIMAHPWMTKGFGGPPENYLPPRKPLQLPLDPRVLQKMDGFDFGSAEYIEQQLTKIIQSEEYQKAVVATEKRNQSGISDSQNKQGGMFDFYKRRKSTTSRDTLTGPSSEAVQLGTDPLNAYNPLLSVYFLAKEKIEREEKESNPGALSMPRSPGEKPLQLPDLQPPAAAYTNTATYEMAGEAPTGGRSRPRARTHGEDELQDDAKKARSTNRVPPVPSPAIVLPPPEHTPVKKESAAVGLLRRLSTRRHKDPERPAPAATGDAYSTPRKSFSMRRQRDTSANRLQAEPVVEKQTETLLTPTAERTGLGRSTSVSAAEHSRNGSRRGVSEGSSARPVAMTPQPTRRTDRQYGDASSDAEASGSRTMPLTSRTKSMGHGRKESFQARRARRMDIRTEDVPEETDQDLREVEAVRSANSAGESPNGIKPVYLKGLFSVSTTSSKPLAVIRTDIIRVLKQLGVEYREIKGGFSCRHAPSIDMEKPKDEQAIGYGSHRRKISFGGLMGGSNNTEPSTPTPPRPTRPRRDNSYTASDSSDDDEERRTRGQQHNRAAGETSTHVQSDLGEGMVLKFEIFVVKVPLLSLHGIQFKKVDGGTWQYKNMAQTILNELKLHSEADMAARMSGTDHLYRSDKLRGPSGVEEAYTRACALLSLDHTQIVTAKRLAISAAPSTPRLELQSSDGAVSDENRRVLEWIAQMMNPTTREGALLELSKKREQVPELALILWHSFGVMTSLLQEIISVYPLLNPSQLTAAASNRVCNALALLQCVASHGETRGLFLGAHIPLFLYPFLNTTSKSRPFEYLRLTSLGVIGALVKNDSSEVINFLLTTEIIPLCLRIMETGSELSKTVAIFIVQKILLDDLGLQYICQTYERFYAVGTVLSNMVNQLVEQQTVRLLKHVVRCFLRLSDNARAREALRQCLPEPLRDATFSSVLRDDAATKRCLAQLLLALSDQVADPTQQNQPSLLP</sequence>
<dbReference type="GO" id="GO:0005737">
    <property type="term" value="C:cytoplasm"/>
    <property type="evidence" value="ECO:0007669"/>
    <property type="project" value="UniProtKB-SubCell"/>
</dbReference>
<feature type="region of interest" description="Disordered" evidence="15">
    <location>
        <begin position="894"/>
        <end position="953"/>
    </location>
</feature>
<dbReference type="PANTHER" id="PTHR12262">
    <property type="entry name" value="CCR4-NOT TRANSCRIPTION COMPLEX SUBUNIT 9"/>
    <property type="match status" value="1"/>
</dbReference>
<feature type="compositionally biased region" description="Polar residues" evidence="15">
    <location>
        <begin position="940"/>
        <end position="953"/>
    </location>
</feature>
<dbReference type="SUPFAM" id="SSF56112">
    <property type="entry name" value="Protein kinase-like (PK-like)"/>
    <property type="match status" value="1"/>
</dbReference>